<feature type="compositionally biased region" description="Pro residues" evidence="1">
    <location>
        <begin position="18"/>
        <end position="30"/>
    </location>
</feature>
<organism evidence="2 5">
    <name type="scientific">Clonostachys chloroleuca</name>
    <dbReference type="NCBI Taxonomy" id="1926264"/>
    <lineage>
        <taxon>Eukaryota</taxon>
        <taxon>Fungi</taxon>
        <taxon>Dikarya</taxon>
        <taxon>Ascomycota</taxon>
        <taxon>Pezizomycotina</taxon>
        <taxon>Sordariomycetes</taxon>
        <taxon>Hypocreomycetidae</taxon>
        <taxon>Hypocreales</taxon>
        <taxon>Bionectriaceae</taxon>
        <taxon>Clonostachys</taxon>
    </lineage>
</organism>
<dbReference type="EMBL" id="CABFNP030001297">
    <property type="protein sequence ID" value="CAI6097796.1"/>
    <property type="molecule type" value="Genomic_DNA"/>
</dbReference>
<comment type="caution">
    <text evidence="2">The sequence shown here is derived from an EMBL/GenBank/DDBJ whole genome shotgun (WGS) entry which is preliminary data.</text>
</comment>
<keyword evidence="5" id="KW-1185">Reference proteome</keyword>
<evidence type="ECO:0000313" key="3">
    <source>
        <dbReference type="EMBL" id="CAI6089232.1"/>
    </source>
</evidence>
<evidence type="ECO:0000313" key="2">
    <source>
        <dbReference type="EMBL" id="CAI6089225.1"/>
    </source>
</evidence>
<evidence type="ECO:0000256" key="1">
    <source>
        <dbReference type="SAM" id="MobiDB-lite"/>
    </source>
</evidence>
<dbReference type="AlphaFoldDB" id="A0AA35M315"/>
<dbReference type="EMBL" id="CABFNP030000960">
    <property type="protein sequence ID" value="CAI6089232.1"/>
    <property type="molecule type" value="Genomic_DNA"/>
</dbReference>
<evidence type="ECO:0000313" key="5">
    <source>
        <dbReference type="Proteomes" id="UP001160390"/>
    </source>
</evidence>
<accession>A0AA35M315</accession>
<sequence length="69" mass="7496">MSNNEKPNNQSDKESDQPAPPPPPPPPSPAEGPSEPTSNKDKTTNGQDGQINVKELTPSDFSFPEDYFK</sequence>
<protein>
    <submittedName>
        <fullName evidence="2">Uncharacterized protein</fullName>
    </submittedName>
</protein>
<gene>
    <name evidence="4" type="ORF">CCHLO57077_00005477</name>
    <name evidence="3" type="ORF">CCHLO57077_00019419</name>
    <name evidence="2" type="ORF">CCHLO57077_00019434</name>
</gene>
<reference evidence="2" key="1">
    <citation type="submission" date="2023-01" db="EMBL/GenBank/DDBJ databases">
        <authorList>
            <person name="Piombo E."/>
        </authorList>
    </citation>
    <scope>NUCLEOTIDE SEQUENCE</scope>
</reference>
<dbReference type="EMBL" id="CABFNP030000959">
    <property type="protein sequence ID" value="CAI6089225.1"/>
    <property type="molecule type" value="Genomic_DNA"/>
</dbReference>
<name>A0AA35M315_9HYPO</name>
<feature type="region of interest" description="Disordered" evidence="1">
    <location>
        <begin position="1"/>
        <end position="69"/>
    </location>
</feature>
<dbReference type="Proteomes" id="UP001160390">
    <property type="component" value="Unassembled WGS sequence"/>
</dbReference>
<proteinExistence type="predicted"/>
<feature type="compositionally biased region" description="Polar residues" evidence="1">
    <location>
        <begin position="1"/>
        <end position="10"/>
    </location>
</feature>
<evidence type="ECO:0000313" key="4">
    <source>
        <dbReference type="EMBL" id="CAI6097796.1"/>
    </source>
</evidence>